<proteinExistence type="predicted"/>
<dbReference type="EMBL" id="AZIL01002128">
    <property type="protein sequence ID" value="EWM22700.1"/>
    <property type="molecule type" value="Genomic_DNA"/>
</dbReference>
<dbReference type="InterPro" id="IPR027417">
    <property type="entry name" value="P-loop_NTPase"/>
</dbReference>
<protein>
    <submittedName>
        <fullName evidence="1">Atp-binding cassette sub-family b member 5</fullName>
    </submittedName>
</protein>
<keyword evidence="1" id="KW-0547">Nucleotide-binding</keyword>
<accession>W7T6P2</accession>
<keyword evidence="2" id="KW-1185">Reference proteome</keyword>
<dbReference type="GO" id="GO:0005743">
    <property type="term" value="C:mitochondrial inner membrane"/>
    <property type="evidence" value="ECO:0007669"/>
    <property type="project" value="TreeGrafter"/>
</dbReference>
<organism evidence="1 2">
    <name type="scientific">Nannochloropsis gaditana</name>
    <dbReference type="NCBI Taxonomy" id="72520"/>
    <lineage>
        <taxon>Eukaryota</taxon>
        <taxon>Sar</taxon>
        <taxon>Stramenopiles</taxon>
        <taxon>Ochrophyta</taxon>
        <taxon>Eustigmatophyceae</taxon>
        <taxon>Eustigmatales</taxon>
        <taxon>Monodopsidaceae</taxon>
        <taxon>Nannochloropsis</taxon>
    </lineage>
</organism>
<gene>
    <name evidence="1" type="ORF">Naga_100566g2</name>
</gene>
<dbReference type="SUPFAM" id="SSF52540">
    <property type="entry name" value="P-loop containing nucleoside triphosphate hydrolases"/>
    <property type="match status" value="1"/>
</dbReference>
<dbReference type="AlphaFoldDB" id="W7T6P2"/>
<keyword evidence="1" id="KW-0067">ATP-binding</keyword>
<evidence type="ECO:0000313" key="2">
    <source>
        <dbReference type="Proteomes" id="UP000019335"/>
    </source>
</evidence>
<name>W7T6P2_9STRA</name>
<dbReference type="OrthoDB" id="6500128at2759"/>
<reference evidence="1 2" key="1">
    <citation type="journal article" date="2014" name="Mol. Plant">
        <title>Chromosome Scale Genome Assembly and Transcriptome Profiling of Nannochloropsis gaditana in Nitrogen Depletion.</title>
        <authorList>
            <person name="Corteggiani Carpinelli E."/>
            <person name="Telatin A."/>
            <person name="Vitulo N."/>
            <person name="Forcato C."/>
            <person name="D'Angelo M."/>
            <person name="Schiavon R."/>
            <person name="Vezzi A."/>
            <person name="Giacometti G.M."/>
            <person name="Morosinotto T."/>
            <person name="Valle G."/>
        </authorList>
    </citation>
    <scope>NUCLEOTIDE SEQUENCE [LARGE SCALE GENOMIC DNA]</scope>
    <source>
        <strain evidence="1 2">B-31</strain>
    </source>
</reference>
<dbReference type="Gene3D" id="3.40.50.300">
    <property type="entry name" value="P-loop containing nucleotide triphosphate hydrolases"/>
    <property type="match status" value="1"/>
</dbReference>
<evidence type="ECO:0000313" key="1">
    <source>
        <dbReference type="EMBL" id="EWM22700.1"/>
    </source>
</evidence>
<dbReference type="PANTHER" id="PTHR43394">
    <property type="entry name" value="ATP-DEPENDENT PERMEASE MDL1, MITOCHONDRIAL"/>
    <property type="match status" value="1"/>
</dbReference>
<dbReference type="Proteomes" id="UP000019335">
    <property type="component" value="Unassembled WGS sequence"/>
</dbReference>
<dbReference type="GO" id="GO:0015421">
    <property type="term" value="F:ABC-type oligopeptide transporter activity"/>
    <property type="evidence" value="ECO:0007669"/>
    <property type="project" value="TreeGrafter"/>
</dbReference>
<dbReference type="GO" id="GO:0090374">
    <property type="term" value="P:oligopeptide export from mitochondrion"/>
    <property type="evidence" value="ECO:0007669"/>
    <property type="project" value="TreeGrafter"/>
</dbReference>
<dbReference type="PANTHER" id="PTHR43394:SF1">
    <property type="entry name" value="ATP-BINDING CASSETTE SUB-FAMILY B MEMBER 10, MITOCHONDRIAL"/>
    <property type="match status" value="1"/>
</dbReference>
<dbReference type="InterPro" id="IPR039421">
    <property type="entry name" value="Type_1_exporter"/>
</dbReference>
<dbReference type="GO" id="GO:0005524">
    <property type="term" value="F:ATP binding"/>
    <property type="evidence" value="ECO:0007669"/>
    <property type="project" value="UniProtKB-KW"/>
</dbReference>
<sequence>MRKPEVLLLDEPSSALDQSSQAIVQAALERAAEGRTTLIIAHRLSTIESCDSIIVLKSGAVVERGTHAELLAKEGVYAAFRAQQTFMQPPKDVEPRRAQAVKEPERI</sequence>
<comment type="caution">
    <text evidence="1">The sequence shown here is derived from an EMBL/GenBank/DDBJ whole genome shotgun (WGS) entry which is preliminary data.</text>
</comment>